<comment type="caution">
    <text evidence="7">The sequence shown here is derived from an EMBL/GenBank/DDBJ whole genome shotgun (WGS) entry which is preliminary data.</text>
</comment>
<keyword evidence="2" id="KW-0862">Zinc</keyword>
<dbReference type="InterPro" id="IPR021858">
    <property type="entry name" value="Fun_TF"/>
</dbReference>
<dbReference type="KEGG" id="pchm:VFPPC_00109"/>
<reference evidence="7 8" key="1">
    <citation type="journal article" date="2016" name="PLoS Pathog.">
        <title>Biosynthesis of antibiotic leucinostatins in bio-control fungus Purpureocillium lilacinum and their inhibition on phytophthora revealed by genome mining.</title>
        <authorList>
            <person name="Wang G."/>
            <person name="Liu Z."/>
            <person name="Lin R."/>
            <person name="Li E."/>
            <person name="Mao Z."/>
            <person name="Ling J."/>
            <person name="Yang Y."/>
            <person name="Yin W.B."/>
            <person name="Xie B."/>
        </authorList>
    </citation>
    <scope>NUCLEOTIDE SEQUENCE [LARGE SCALE GENOMIC DNA]</scope>
    <source>
        <strain evidence="7">170</strain>
    </source>
</reference>
<keyword evidence="6" id="KW-0539">Nucleus</keyword>
<proteinExistence type="predicted"/>
<dbReference type="InterPro" id="IPR052360">
    <property type="entry name" value="Transcr_Regulatory_Proteins"/>
</dbReference>
<dbReference type="STRING" id="1380566.A0A179G2G4"/>
<dbReference type="GO" id="GO:0003677">
    <property type="term" value="F:DNA binding"/>
    <property type="evidence" value="ECO:0007669"/>
    <property type="project" value="UniProtKB-KW"/>
</dbReference>
<evidence type="ECO:0000256" key="3">
    <source>
        <dbReference type="ARBA" id="ARBA00023015"/>
    </source>
</evidence>
<accession>A0A179G2G4</accession>
<keyword evidence="3" id="KW-0805">Transcription regulation</keyword>
<dbReference type="PANTHER" id="PTHR36206">
    <property type="entry name" value="ASPERCRYPTIN BIOSYNTHESIS CLUSTER-SPECIFIC TRANSCRIPTION REGULATOR ATNN-RELATED"/>
    <property type="match status" value="1"/>
</dbReference>
<dbReference type="OrthoDB" id="3145928at2759"/>
<evidence type="ECO:0000256" key="1">
    <source>
        <dbReference type="ARBA" id="ARBA00022723"/>
    </source>
</evidence>
<protein>
    <submittedName>
        <fullName evidence="7">Dynamin GTPase</fullName>
    </submittedName>
</protein>
<keyword evidence="4" id="KW-0238">DNA-binding</keyword>
<evidence type="ECO:0000256" key="2">
    <source>
        <dbReference type="ARBA" id="ARBA00022833"/>
    </source>
</evidence>
<dbReference type="GO" id="GO:0046872">
    <property type="term" value="F:metal ion binding"/>
    <property type="evidence" value="ECO:0007669"/>
    <property type="project" value="UniProtKB-KW"/>
</dbReference>
<dbReference type="GeneID" id="28844195"/>
<dbReference type="AlphaFoldDB" id="A0A179G2G4"/>
<keyword evidence="1" id="KW-0479">Metal-binding</keyword>
<dbReference type="PANTHER" id="PTHR36206:SF12">
    <property type="entry name" value="ASPERCRYPTIN BIOSYNTHESIS CLUSTER-SPECIFIC TRANSCRIPTION REGULATOR ATNN-RELATED"/>
    <property type="match status" value="1"/>
</dbReference>
<organism evidence="7 8">
    <name type="scientific">Pochonia chlamydosporia 170</name>
    <dbReference type="NCBI Taxonomy" id="1380566"/>
    <lineage>
        <taxon>Eukaryota</taxon>
        <taxon>Fungi</taxon>
        <taxon>Dikarya</taxon>
        <taxon>Ascomycota</taxon>
        <taxon>Pezizomycotina</taxon>
        <taxon>Sordariomycetes</taxon>
        <taxon>Hypocreomycetidae</taxon>
        <taxon>Hypocreales</taxon>
        <taxon>Clavicipitaceae</taxon>
        <taxon>Pochonia</taxon>
    </lineage>
</organism>
<evidence type="ECO:0000256" key="5">
    <source>
        <dbReference type="ARBA" id="ARBA00023163"/>
    </source>
</evidence>
<evidence type="ECO:0000313" key="7">
    <source>
        <dbReference type="EMBL" id="OAQ72044.1"/>
    </source>
</evidence>
<evidence type="ECO:0000256" key="4">
    <source>
        <dbReference type="ARBA" id="ARBA00023125"/>
    </source>
</evidence>
<evidence type="ECO:0000313" key="8">
    <source>
        <dbReference type="Proteomes" id="UP000078397"/>
    </source>
</evidence>
<evidence type="ECO:0000256" key="6">
    <source>
        <dbReference type="ARBA" id="ARBA00023242"/>
    </source>
</evidence>
<dbReference type="RefSeq" id="XP_018148127.1">
    <property type="nucleotide sequence ID" value="XM_018280201.1"/>
</dbReference>
<dbReference type="Proteomes" id="UP000078397">
    <property type="component" value="Unassembled WGS sequence"/>
</dbReference>
<keyword evidence="5" id="KW-0804">Transcription</keyword>
<name>A0A179G2G4_METCM</name>
<dbReference type="EMBL" id="LSBJ02000001">
    <property type="protein sequence ID" value="OAQ72044.1"/>
    <property type="molecule type" value="Genomic_DNA"/>
</dbReference>
<gene>
    <name evidence="7" type="ORF">VFPPC_00109</name>
</gene>
<dbReference type="Pfam" id="PF11951">
    <property type="entry name" value="Fungal_trans_2"/>
    <property type="match status" value="1"/>
</dbReference>
<keyword evidence="8" id="KW-1185">Reference proteome</keyword>
<sequence>MFHFFRTEAATHLAGVFDQEFCTMGLLQASNLHPAVWYACTALAAMYQRESIASNTAAEAEQQRFYVMALKQYDASIKSIVDLIGSSESDTKHEILLTSCLLFTAICCLQGCLTTALVHLRNGHRLYHQWKSEAQRKESQDHRPSSSLINAKALIALLSRLCTQAIDLRDSHWEEWDIGGPDLVEPSPEPFTSPADAYLEFEPICNAFMEVRHRRKSALEYGQVGPAEELRHAYQKVLAAWTTKFYHLKASRAFSSNEFEGMLILEARYLSFYIELNRDPGSEMHWDTFQPQFARIVSLAENVFQISGQTGPSNQQMPRTLATRAFSFSSSVMDSIFSVTRYCRHYATRHRALCLLQNCSVKDGICDTKLASGLAAGLMGVEERPGQMNCLLDGQPDCTCDGFYICGEHRITVLVGELVEDGKVALMAQTARDVRLGLPGTCVPVSW</sequence>